<dbReference type="InterPro" id="IPR004223">
    <property type="entry name" value="VitB12-dep_Met_synth_activ_dom"/>
</dbReference>
<dbReference type="NCBIfam" id="TIGR02082">
    <property type="entry name" value="metH"/>
    <property type="match status" value="1"/>
</dbReference>
<evidence type="ECO:0000256" key="4">
    <source>
        <dbReference type="ARBA" id="ARBA00005178"/>
    </source>
</evidence>
<evidence type="ECO:0000256" key="10">
    <source>
        <dbReference type="ARBA" id="ARBA00022628"/>
    </source>
</evidence>
<evidence type="ECO:0000256" key="20">
    <source>
        <dbReference type="NCBIfam" id="TIGR02082"/>
    </source>
</evidence>
<dbReference type="InterPro" id="IPR011005">
    <property type="entry name" value="Dihydropteroate_synth-like_sf"/>
</dbReference>
<evidence type="ECO:0000256" key="21">
    <source>
        <dbReference type="PIRNR" id="PIRNR000381"/>
    </source>
</evidence>
<dbReference type="Gene3D" id="3.20.20.330">
    <property type="entry name" value="Homocysteine-binding-like domain"/>
    <property type="match status" value="1"/>
</dbReference>
<dbReference type="SUPFAM" id="SSF51717">
    <property type="entry name" value="Dihydropteroate synthetase-like"/>
    <property type="match status" value="1"/>
</dbReference>
<keyword evidence="11 21" id="KW-0808">Transferase</keyword>
<dbReference type="Gene3D" id="1.10.1240.10">
    <property type="entry name" value="Methionine synthase domain"/>
    <property type="match status" value="1"/>
</dbReference>
<dbReference type="InterPro" id="IPR011822">
    <property type="entry name" value="MetH"/>
</dbReference>
<dbReference type="SUPFAM" id="SSF82282">
    <property type="entry name" value="Homocysteine S-methyltransferase"/>
    <property type="match status" value="1"/>
</dbReference>
<dbReference type="InterPro" id="IPR036589">
    <property type="entry name" value="HCY_dom_sf"/>
</dbReference>
<evidence type="ECO:0000256" key="13">
    <source>
        <dbReference type="ARBA" id="ARBA00022723"/>
    </source>
</evidence>
<dbReference type="InterPro" id="IPR036724">
    <property type="entry name" value="Cobalamin-bd_sf"/>
</dbReference>
<keyword evidence="8 21" id="KW-0489">Methyltransferase</keyword>
<comment type="pathway">
    <text evidence="4 21">Amino-acid biosynthesis; L-methionine biosynthesis via de novo pathway; L-methionine from L-homocysteine (MetH route): step 1/1.</text>
</comment>
<proteinExistence type="inferred from homology"/>
<feature type="domain" description="B12-binding N-terminal" evidence="27">
    <location>
        <begin position="672"/>
        <end position="766"/>
    </location>
</feature>
<dbReference type="InterPro" id="IPR003759">
    <property type="entry name" value="Cbl-bd_cap"/>
</dbReference>
<evidence type="ECO:0000256" key="9">
    <source>
        <dbReference type="ARBA" id="ARBA00022605"/>
    </source>
</evidence>
<evidence type="ECO:0000256" key="18">
    <source>
        <dbReference type="ARBA" id="ARBA00025552"/>
    </source>
</evidence>
<dbReference type="InterPro" id="IPR003726">
    <property type="entry name" value="HCY_dom"/>
</dbReference>
<dbReference type="Gene3D" id="3.40.50.280">
    <property type="entry name" value="Cobalamin-binding domain"/>
    <property type="match status" value="1"/>
</dbReference>
<keyword evidence="17 21" id="KW-0170">Cobalt</keyword>
<dbReference type="PROSITE" id="PS50972">
    <property type="entry name" value="PTERIN_BINDING"/>
    <property type="match status" value="1"/>
</dbReference>
<feature type="binding site" evidence="22">
    <location>
        <position position="266"/>
    </location>
    <ligand>
        <name>Zn(2+)</name>
        <dbReference type="ChEBI" id="CHEBI:29105"/>
    </ligand>
</feature>
<accession>A0ABV2D6N7</accession>
<dbReference type="Pfam" id="PF00809">
    <property type="entry name" value="Pterin_bind"/>
    <property type="match status" value="1"/>
</dbReference>
<evidence type="ECO:0000259" key="26">
    <source>
        <dbReference type="PROSITE" id="PS51332"/>
    </source>
</evidence>
<dbReference type="SUPFAM" id="SSF56507">
    <property type="entry name" value="Methionine synthase activation domain-like"/>
    <property type="match status" value="1"/>
</dbReference>
<dbReference type="SUPFAM" id="SSF52242">
    <property type="entry name" value="Cobalamin (vitamin B12)-binding domain"/>
    <property type="match status" value="1"/>
</dbReference>
<dbReference type="Gene3D" id="1.10.288.10">
    <property type="entry name" value="Cobalamin-dependent Methionine Synthase, domain 2"/>
    <property type="match status" value="1"/>
</dbReference>
<evidence type="ECO:0000256" key="5">
    <source>
        <dbReference type="ARBA" id="ARBA00010398"/>
    </source>
</evidence>
<evidence type="ECO:0000256" key="16">
    <source>
        <dbReference type="ARBA" id="ARBA00023167"/>
    </source>
</evidence>
<comment type="cofactor">
    <cofactor evidence="3 21">
        <name>methylcob(III)alamin</name>
        <dbReference type="ChEBI" id="CHEBI:28115"/>
    </cofactor>
</comment>
<protein>
    <recommendedName>
        <fullName evidence="7 20">Methionine synthase</fullName>
        <ecNumber evidence="6 20">2.1.1.13</ecNumber>
    </recommendedName>
    <alternativeName>
        <fullName evidence="19 21">5-methyltetrahydrofolate--homocysteine methyltransferase</fullName>
    </alternativeName>
</protein>
<evidence type="ECO:0000256" key="12">
    <source>
        <dbReference type="ARBA" id="ARBA00022691"/>
    </source>
</evidence>
<reference evidence="28 29" key="1">
    <citation type="submission" date="2024-06" db="EMBL/GenBank/DDBJ databases">
        <authorList>
            <person name="Kim D.-U."/>
        </authorList>
    </citation>
    <scope>NUCLEOTIDE SEQUENCE [LARGE SCALE GENOMIC DNA]</scope>
    <source>
        <strain evidence="28 29">KACC15460</strain>
    </source>
</reference>
<evidence type="ECO:0000313" key="29">
    <source>
        <dbReference type="Proteomes" id="UP001548832"/>
    </source>
</evidence>
<evidence type="ECO:0000256" key="3">
    <source>
        <dbReference type="ARBA" id="ARBA00001956"/>
    </source>
</evidence>
<keyword evidence="10 21" id="KW-0846">Cobalamin</keyword>
<keyword evidence="29" id="KW-1185">Reference proteome</keyword>
<dbReference type="PROSITE" id="PS50974">
    <property type="entry name" value="ADOMET_ACTIVATION"/>
    <property type="match status" value="1"/>
</dbReference>
<keyword evidence="12 21" id="KW-0949">S-adenosyl-L-methionine</keyword>
<evidence type="ECO:0000259" key="24">
    <source>
        <dbReference type="PROSITE" id="PS50972"/>
    </source>
</evidence>
<dbReference type="RefSeq" id="WP_354457637.1">
    <property type="nucleotide sequence ID" value="NZ_JBEWSZ010000001.1"/>
</dbReference>
<comment type="caution">
    <text evidence="28">The sequence shown here is derived from an EMBL/GenBank/DDBJ whole genome shotgun (WGS) entry which is preliminary data.</text>
</comment>
<evidence type="ECO:0000256" key="22">
    <source>
        <dbReference type="PROSITE-ProRule" id="PRU00333"/>
    </source>
</evidence>
<evidence type="ECO:0000256" key="7">
    <source>
        <dbReference type="ARBA" id="ARBA00013998"/>
    </source>
</evidence>
<feature type="binding site" evidence="22">
    <location>
        <position position="330"/>
    </location>
    <ligand>
        <name>Zn(2+)</name>
        <dbReference type="ChEBI" id="CHEBI:29105"/>
    </ligand>
</feature>
<sequence>MSQNSPSLDDLLGPVAAKPDGSEVLAALTAAARERILILDGAMGTQIQGLGFNEDHFRGEVFAGCACHQQGNNDLLILTQPGAIEEIHYQYAIAGADILETNTFSSTSIAQADYGMEDAVYALNRDGARLVRRAAKRAEQEDGKRRFVAGALGPTNRTASMSPDVNNPGYRAVSFDDLRLAYGEQLRGLIDGGADIILIETIFDTLNAKAAIFACNEIFIEKGVRLPVMISGTITDLSGRTLSGQTPTAFWHSVRHASPFTIGLNCALGANAMRAHLAEISGAADTFTCAYPNAGLPNEFGRYDESPEFMAAQIEDFAREGLVNVVGGCCGSTPDHIRAIAEAVRKYPPRAIPVIERKMRLSGLEPFTLTDEIPFVNVGERTNVTGSAKFRKLITAGDYVPALDVARDQVANGAQIIDINMDEGLIDSKKAMVEYLNLIAAEPDIARVPVMVDSSKWEIIEAGLKCVQGKPLVNSISMKEGEEAFLHHARLVRAYGAAVVVMAFDEAGQADTRARKVEICTRAYKLLTEQAGFPPEDIVFDPNVFAVATGIEEHDNYGVDFIEATGEITATLPHVHISGGVSNLSFSFRGNEPVREAMHAVFLYHAIQRGMDMGIVNAGQLAVYDTIEPGLREACEDVVLNRVPRAGGTATERLLEIAERFKGTAGKEARERDLAWREWTVEQRISHALVNGITEFIDADTEEARLAAERPLHVIEGPLMAGMNVVGDLFGAGKMFLPQVVKSARVMKQAVAGLLPHMEAEKLANAANGIDNGERQTAGKILMATVKGDVHDIGKNIVGVVLACNNYEIIDLGVMVPAAKILQTARDKQVDIIGLSGLITPSLDEMAHMAAEMEREGFDIPLLIGGATTSRVHTAVKIHPRYSRGQTVYVADASRAVGVVSALLSNDANAEYVDGVRAEYKKVADAHARSEADKQRLPLAKARANAHRIDWSAYAPPKPTFTGVKVFDNWDLAELSRYIDWTPFFQTWELKGRYPKILEDEAQGPAARQLFEDAQAMLNKIIAEKWFAPRGVIGFWPANAVGDDIWLFTDEARSQELATFFTLRQQLTKRDGKANVALSDFVAPADSGKPDYIGGFIVTAGIEEVAISERFERANDDYSSIMVKALADRFAEAFAERMHEKVRKEFWGYAADEKLAPDELIGEPYRGIRPAPGYPAQPDHTEKKTLFRLLDGERNAGVSLTESYAMWPGSSVSGIYLAHPESYYFGVAKVERDQVEDYAVRKDMPLAEVERWLGPILNYVPENYAEAAE</sequence>
<keyword evidence="14" id="KW-0677">Repeat</keyword>
<comment type="function">
    <text evidence="18 21">Catalyzes the transfer of a methyl group from methyl-cobalamin to homocysteine, yielding enzyme-bound cob(I)alamin and methionine. Subsequently, remethylates the cofactor using methyltetrahydrofolate.</text>
</comment>
<dbReference type="InterPro" id="IPR000489">
    <property type="entry name" value="Pterin-binding_dom"/>
</dbReference>
<evidence type="ECO:0000256" key="19">
    <source>
        <dbReference type="ARBA" id="ARBA00031040"/>
    </source>
</evidence>
<feature type="domain" description="Pterin-binding" evidence="24">
    <location>
        <begin position="375"/>
        <end position="636"/>
    </location>
</feature>
<dbReference type="NCBIfam" id="NF007024">
    <property type="entry name" value="PRK09490.1"/>
    <property type="match status" value="1"/>
</dbReference>
<dbReference type="PIRSF" id="PIRSF000381">
    <property type="entry name" value="MetH"/>
    <property type="match status" value="1"/>
</dbReference>
<dbReference type="PANTHER" id="PTHR45833:SF1">
    <property type="entry name" value="METHIONINE SYNTHASE"/>
    <property type="match status" value="1"/>
</dbReference>
<dbReference type="InterPro" id="IPR036594">
    <property type="entry name" value="Meth_synthase_dom"/>
</dbReference>
<keyword evidence="15 21" id="KW-0862">Zinc</keyword>
<dbReference type="CDD" id="cd00740">
    <property type="entry name" value="MeTr"/>
    <property type="match status" value="1"/>
</dbReference>
<dbReference type="PROSITE" id="PS51337">
    <property type="entry name" value="B12_BINDING_NTER"/>
    <property type="match status" value="1"/>
</dbReference>
<dbReference type="CDD" id="cd02069">
    <property type="entry name" value="methionine_synthase_B12_BD"/>
    <property type="match status" value="1"/>
</dbReference>
<dbReference type="GO" id="GO:0032259">
    <property type="term" value="P:methylation"/>
    <property type="evidence" value="ECO:0007669"/>
    <property type="project" value="UniProtKB-KW"/>
</dbReference>
<evidence type="ECO:0000256" key="1">
    <source>
        <dbReference type="ARBA" id="ARBA00001700"/>
    </source>
</evidence>
<keyword evidence="9 21" id="KW-0028">Amino-acid biosynthesis</keyword>
<dbReference type="PANTHER" id="PTHR45833">
    <property type="entry name" value="METHIONINE SYNTHASE"/>
    <property type="match status" value="1"/>
</dbReference>
<evidence type="ECO:0000256" key="14">
    <source>
        <dbReference type="ARBA" id="ARBA00022737"/>
    </source>
</evidence>
<evidence type="ECO:0000256" key="6">
    <source>
        <dbReference type="ARBA" id="ARBA00012032"/>
    </source>
</evidence>
<evidence type="ECO:0000259" key="23">
    <source>
        <dbReference type="PROSITE" id="PS50970"/>
    </source>
</evidence>
<dbReference type="EC" id="2.1.1.13" evidence="6 20"/>
<dbReference type="Gene3D" id="3.10.196.10">
    <property type="entry name" value="Vitamin B12-dependent methionine synthase, activation domain"/>
    <property type="match status" value="1"/>
</dbReference>
<dbReference type="Pfam" id="PF02310">
    <property type="entry name" value="B12-binding"/>
    <property type="match status" value="1"/>
</dbReference>
<keyword evidence="13 21" id="KW-0479">Metal-binding</keyword>
<evidence type="ECO:0000256" key="2">
    <source>
        <dbReference type="ARBA" id="ARBA00001947"/>
    </source>
</evidence>
<name>A0ABV2D6N7_9HYPH</name>
<dbReference type="SMART" id="SM01018">
    <property type="entry name" value="B12-binding_2"/>
    <property type="match status" value="1"/>
</dbReference>
<feature type="domain" description="Hcy-binding" evidence="23">
    <location>
        <begin position="25"/>
        <end position="344"/>
    </location>
</feature>
<evidence type="ECO:0000256" key="15">
    <source>
        <dbReference type="ARBA" id="ARBA00022833"/>
    </source>
</evidence>
<gene>
    <name evidence="28" type="primary">metH</name>
    <name evidence="28" type="ORF">ABVQ20_00975</name>
</gene>
<dbReference type="InterPro" id="IPR006158">
    <property type="entry name" value="Cobalamin-bd"/>
</dbReference>
<dbReference type="Pfam" id="PF02965">
    <property type="entry name" value="Met_synt_B12"/>
    <property type="match status" value="1"/>
</dbReference>
<dbReference type="EMBL" id="JBEWSZ010000001">
    <property type="protein sequence ID" value="MET2825544.1"/>
    <property type="molecule type" value="Genomic_DNA"/>
</dbReference>
<evidence type="ECO:0000256" key="17">
    <source>
        <dbReference type="ARBA" id="ARBA00023285"/>
    </source>
</evidence>
<feature type="domain" description="B12-binding" evidence="26">
    <location>
        <begin position="778"/>
        <end position="914"/>
    </location>
</feature>
<dbReference type="PROSITE" id="PS51332">
    <property type="entry name" value="B12_BINDING"/>
    <property type="match status" value="1"/>
</dbReference>
<feature type="domain" description="AdoMet activation" evidence="25">
    <location>
        <begin position="930"/>
        <end position="1262"/>
    </location>
</feature>
<dbReference type="InterPro" id="IPR033706">
    <property type="entry name" value="Met_synthase_B12-bd"/>
</dbReference>
<feature type="binding site" evidence="22">
    <location>
        <position position="329"/>
    </location>
    <ligand>
        <name>Zn(2+)</name>
        <dbReference type="ChEBI" id="CHEBI:29105"/>
    </ligand>
</feature>
<evidence type="ECO:0000259" key="27">
    <source>
        <dbReference type="PROSITE" id="PS51337"/>
    </source>
</evidence>
<dbReference type="GO" id="GO:0008705">
    <property type="term" value="F:methionine synthase activity"/>
    <property type="evidence" value="ECO:0007669"/>
    <property type="project" value="UniProtKB-EC"/>
</dbReference>
<keyword evidence="16 21" id="KW-0486">Methionine biosynthesis</keyword>
<evidence type="ECO:0000259" key="25">
    <source>
        <dbReference type="PROSITE" id="PS50974"/>
    </source>
</evidence>
<evidence type="ECO:0000313" key="28">
    <source>
        <dbReference type="EMBL" id="MET2825544.1"/>
    </source>
</evidence>
<evidence type="ECO:0000256" key="8">
    <source>
        <dbReference type="ARBA" id="ARBA00022603"/>
    </source>
</evidence>
<evidence type="ECO:0000256" key="11">
    <source>
        <dbReference type="ARBA" id="ARBA00022679"/>
    </source>
</evidence>
<dbReference type="SUPFAM" id="SSF47644">
    <property type="entry name" value="Methionine synthase domain"/>
    <property type="match status" value="1"/>
</dbReference>
<dbReference type="InterPro" id="IPR050554">
    <property type="entry name" value="Met_Synthase/Corrinoid"/>
</dbReference>
<comment type="catalytic activity">
    <reaction evidence="1 21">
        <text>(6S)-5-methyl-5,6,7,8-tetrahydrofolate + L-homocysteine = (6S)-5,6,7,8-tetrahydrofolate + L-methionine</text>
        <dbReference type="Rhea" id="RHEA:11172"/>
        <dbReference type="ChEBI" id="CHEBI:18608"/>
        <dbReference type="ChEBI" id="CHEBI:57453"/>
        <dbReference type="ChEBI" id="CHEBI:57844"/>
        <dbReference type="ChEBI" id="CHEBI:58199"/>
        <dbReference type="EC" id="2.1.1.13"/>
    </reaction>
</comment>
<comment type="similarity">
    <text evidence="5">Belongs to the vitamin-B12 dependent methionine synthase family.</text>
</comment>
<comment type="cofactor">
    <cofactor evidence="2 21 22">
        <name>Zn(2+)</name>
        <dbReference type="ChEBI" id="CHEBI:29105"/>
    </cofactor>
</comment>
<dbReference type="Pfam" id="PF02607">
    <property type="entry name" value="B12-binding_2"/>
    <property type="match status" value="1"/>
</dbReference>
<dbReference type="Pfam" id="PF02574">
    <property type="entry name" value="S-methyl_trans"/>
    <property type="match status" value="1"/>
</dbReference>
<dbReference type="Gene3D" id="3.20.20.20">
    <property type="entry name" value="Dihydropteroate synthase-like"/>
    <property type="match status" value="1"/>
</dbReference>
<dbReference type="Proteomes" id="UP001548832">
    <property type="component" value="Unassembled WGS sequence"/>
</dbReference>
<dbReference type="InterPro" id="IPR037010">
    <property type="entry name" value="VitB12-dep_Met_synth_activ_sf"/>
</dbReference>
<dbReference type="PROSITE" id="PS50970">
    <property type="entry name" value="HCY"/>
    <property type="match status" value="1"/>
</dbReference>
<comment type="domain">
    <text evidence="21">Modular enzyme with four functionally distinct domains. The isolated Hcy-binding domain catalyzes methyl transfer from free methylcobalamin to homocysteine. The Hcy-binding domain in association with the pterin-binding domain catalyzes the methylation of cob(I)alamin by methyltetrahydrofolate and the methylation of homocysteine. The B12-binding domain binds the cofactor. The AdoMet activation domain binds S-adenosyl-L-methionine. Under aerobic conditions cob(I)alamin can be converted to inactive cob(II)alamin. Reductive methylation by S-adenosyl-L-methionine and flavodoxin regenerates methylcobalamin.</text>
</comment>
<organism evidence="28 29">
    <name type="scientific">Mesorhizobium shangrilense</name>
    <dbReference type="NCBI Taxonomy" id="460060"/>
    <lineage>
        <taxon>Bacteria</taxon>
        <taxon>Pseudomonadati</taxon>
        <taxon>Pseudomonadota</taxon>
        <taxon>Alphaproteobacteria</taxon>
        <taxon>Hyphomicrobiales</taxon>
        <taxon>Phyllobacteriaceae</taxon>
        <taxon>Mesorhizobium</taxon>
    </lineage>
</organism>